<name>A0AAE3H508_9BACT</name>
<protein>
    <submittedName>
        <fullName evidence="3">Glycosyltransferase</fullName>
    </submittedName>
</protein>
<proteinExistence type="predicted"/>
<dbReference type="Proteomes" id="UP001204144">
    <property type="component" value="Unassembled WGS sequence"/>
</dbReference>
<keyword evidence="4" id="KW-1185">Reference proteome</keyword>
<evidence type="ECO:0000313" key="3">
    <source>
        <dbReference type="EMBL" id="MCP9765349.1"/>
    </source>
</evidence>
<evidence type="ECO:0000313" key="4">
    <source>
        <dbReference type="Proteomes" id="UP001204144"/>
    </source>
</evidence>
<dbReference type="Pfam" id="PF13439">
    <property type="entry name" value="Glyco_transf_4"/>
    <property type="match status" value="1"/>
</dbReference>
<reference evidence="3 4" key="1">
    <citation type="submission" date="2018-11" db="EMBL/GenBank/DDBJ databases">
        <title>Novel bacteria species description.</title>
        <authorList>
            <person name="Han J.-H."/>
        </authorList>
    </citation>
    <scope>NUCLEOTIDE SEQUENCE [LARGE SCALE GENOMIC DNA]</scope>
    <source>
        <strain evidence="3 4">KCTC23259</strain>
    </source>
</reference>
<comment type="caution">
    <text evidence="3">The sequence shown here is derived from an EMBL/GenBank/DDBJ whole genome shotgun (WGS) entry which is preliminary data.</text>
</comment>
<evidence type="ECO:0000259" key="2">
    <source>
        <dbReference type="Pfam" id="PF13439"/>
    </source>
</evidence>
<feature type="domain" description="Glycosyl transferase family 1" evidence="1">
    <location>
        <begin position="187"/>
        <end position="340"/>
    </location>
</feature>
<dbReference type="EMBL" id="RJUF01000182">
    <property type="protein sequence ID" value="MCP9765349.1"/>
    <property type="molecule type" value="Genomic_DNA"/>
</dbReference>
<dbReference type="PANTHER" id="PTHR12526:SF630">
    <property type="entry name" value="GLYCOSYLTRANSFERASE"/>
    <property type="match status" value="1"/>
</dbReference>
<dbReference type="InterPro" id="IPR028098">
    <property type="entry name" value="Glyco_trans_4-like_N"/>
</dbReference>
<dbReference type="PANTHER" id="PTHR12526">
    <property type="entry name" value="GLYCOSYLTRANSFERASE"/>
    <property type="match status" value="1"/>
</dbReference>
<dbReference type="SUPFAM" id="SSF53756">
    <property type="entry name" value="UDP-Glycosyltransferase/glycogen phosphorylase"/>
    <property type="match status" value="1"/>
</dbReference>
<feature type="domain" description="Glycosyltransferase subfamily 4-like N-terminal" evidence="2">
    <location>
        <begin position="20"/>
        <end position="174"/>
    </location>
</feature>
<dbReference type="InterPro" id="IPR001296">
    <property type="entry name" value="Glyco_trans_1"/>
</dbReference>
<dbReference type="GO" id="GO:0016757">
    <property type="term" value="F:glycosyltransferase activity"/>
    <property type="evidence" value="ECO:0007669"/>
    <property type="project" value="InterPro"/>
</dbReference>
<sequence>MILSKLKKILFVSHDANRAGAQLFLLSVMKHFKAKGYEVILLIINDWGNLKGELESQFEVYFLNQTAKPKKKSFLGSKKTALEIIQNKHQIDLIYLNTIASVDLLPKLNSLFSAPIISHIHELQYSIAQYGPTNSMELLFNFSTKIIACSQAVADNLSLYKASDQLRVVHSFVENDQILDICKKSDKAAIRTKYELTNDKIWICACGNADWRKAPDIFLQIAAATLKNSDKYGFLWIGIPNEGEHFDQLTYDANKFGVSAAIKWISPTKEAVEIINASDVFLVSSREDPFPLVVLEAALSEKPIFGFKNTGGADEFIDETCGYKADYLDVAQMSGEIIKLDTEKITKLGINAKNKVLNNYGFNISIKKIETIINEIIEKC</sequence>
<dbReference type="CDD" id="cd03801">
    <property type="entry name" value="GT4_PimA-like"/>
    <property type="match status" value="1"/>
</dbReference>
<dbReference type="Gene3D" id="3.40.50.2000">
    <property type="entry name" value="Glycogen Phosphorylase B"/>
    <property type="match status" value="2"/>
</dbReference>
<dbReference type="AlphaFoldDB" id="A0AAE3H508"/>
<organism evidence="3 4">
    <name type="scientific">Lacihabitans soyangensis</name>
    <dbReference type="NCBI Taxonomy" id="869394"/>
    <lineage>
        <taxon>Bacteria</taxon>
        <taxon>Pseudomonadati</taxon>
        <taxon>Bacteroidota</taxon>
        <taxon>Cytophagia</taxon>
        <taxon>Cytophagales</taxon>
        <taxon>Leadbetterellaceae</taxon>
        <taxon>Lacihabitans</taxon>
    </lineage>
</organism>
<accession>A0AAE3H508</accession>
<gene>
    <name evidence="3" type="ORF">EGI31_20640</name>
</gene>
<dbReference type="Pfam" id="PF00534">
    <property type="entry name" value="Glycos_transf_1"/>
    <property type="match status" value="1"/>
</dbReference>
<evidence type="ECO:0000259" key="1">
    <source>
        <dbReference type="Pfam" id="PF00534"/>
    </source>
</evidence>